<dbReference type="GO" id="GO:0030288">
    <property type="term" value="C:outer membrane-bounded periplasmic space"/>
    <property type="evidence" value="ECO:0007669"/>
    <property type="project" value="TreeGrafter"/>
</dbReference>
<evidence type="ECO:0000313" key="4">
    <source>
        <dbReference type="EMBL" id="GEM83321.1"/>
    </source>
</evidence>
<protein>
    <recommendedName>
        <fullName evidence="3">DUF5666 domain-containing protein</fullName>
    </recommendedName>
</protein>
<dbReference type="OrthoDB" id="30488at2"/>
<dbReference type="EMBL" id="BJXL01000039">
    <property type="protein sequence ID" value="GEM83321.1"/>
    <property type="molecule type" value="Genomic_DNA"/>
</dbReference>
<evidence type="ECO:0000256" key="1">
    <source>
        <dbReference type="ARBA" id="ARBA00022729"/>
    </source>
</evidence>
<dbReference type="GO" id="GO:0015920">
    <property type="term" value="P:lipopolysaccharide transport"/>
    <property type="evidence" value="ECO:0007669"/>
    <property type="project" value="TreeGrafter"/>
</dbReference>
<accession>A0A511R143</accession>
<dbReference type="PANTHER" id="PTHR36504">
    <property type="entry name" value="LIPOPOLYSACCHARIDE EXPORT SYSTEM PROTEIN LPTA"/>
    <property type="match status" value="1"/>
</dbReference>
<name>A0A511R143_9DEIN</name>
<dbReference type="Proteomes" id="UP000321197">
    <property type="component" value="Unassembled WGS sequence"/>
</dbReference>
<evidence type="ECO:0000256" key="2">
    <source>
        <dbReference type="SAM" id="SignalP"/>
    </source>
</evidence>
<dbReference type="InterPro" id="IPR010664">
    <property type="entry name" value="LipoPS_assembly_LptC-rel"/>
</dbReference>
<evidence type="ECO:0000313" key="5">
    <source>
        <dbReference type="Proteomes" id="UP000321197"/>
    </source>
</evidence>
<dbReference type="GO" id="GO:0009279">
    <property type="term" value="C:cell outer membrane"/>
    <property type="evidence" value="ECO:0007669"/>
    <property type="project" value="TreeGrafter"/>
</dbReference>
<feature type="signal peptide" evidence="2">
    <location>
        <begin position="1"/>
        <end position="17"/>
    </location>
</feature>
<dbReference type="RefSeq" id="WP_119339397.1">
    <property type="nucleotide sequence ID" value="NZ_BJXL01000039.1"/>
</dbReference>
<proteinExistence type="predicted"/>
<dbReference type="Pfam" id="PF18914">
    <property type="entry name" value="DUF5666"/>
    <property type="match status" value="1"/>
</dbReference>
<dbReference type="Gene3D" id="2.60.450.10">
    <property type="entry name" value="Lipopolysaccharide (LPS) transport protein A like domain"/>
    <property type="match status" value="2"/>
</dbReference>
<dbReference type="GO" id="GO:0017089">
    <property type="term" value="F:glycolipid transfer activity"/>
    <property type="evidence" value="ECO:0007669"/>
    <property type="project" value="TreeGrafter"/>
</dbReference>
<dbReference type="Pfam" id="PF06835">
    <property type="entry name" value="LptC"/>
    <property type="match status" value="1"/>
</dbReference>
<organism evidence="4 5">
    <name type="scientific">Meiothermus hypogaeus NBRC 106114</name>
    <dbReference type="NCBI Taxonomy" id="1227553"/>
    <lineage>
        <taxon>Bacteria</taxon>
        <taxon>Thermotogati</taxon>
        <taxon>Deinococcota</taxon>
        <taxon>Deinococci</taxon>
        <taxon>Thermales</taxon>
        <taxon>Thermaceae</taxon>
        <taxon>Meiothermus</taxon>
    </lineage>
</organism>
<dbReference type="InterPro" id="IPR043724">
    <property type="entry name" value="DUF5666"/>
</dbReference>
<reference evidence="4 5" key="1">
    <citation type="submission" date="2019-07" db="EMBL/GenBank/DDBJ databases">
        <title>Whole genome shotgun sequence of Meiothermus hypogaeus NBRC 106114.</title>
        <authorList>
            <person name="Hosoyama A."/>
            <person name="Uohara A."/>
            <person name="Ohji S."/>
            <person name="Ichikawa N."/>
        </authorList>
    </citation>
    <scope>NUCLEOTIDE SEQUENCE [LARGE SCALE GENOMIC DNA]</scope>
    <source>
        <strain evidence="4 5">NBRC 106114</strain>
    </source>
</reference>
<dbReference type="PANTHER" id="PTHR36504:SF1">
    <property type="entry name" value="LIPOPOLYSACCHARIDE EXPORT SYSTEM PROTEIN LPTA"/>
    <property type="match status" value="1"/>
</dbReference>
<dbReference type="AlphaFoldDB" id="A0A511R143"/>
<feature type="domain" description="DUF5666" evidence="3">
    <location>
        <begin position="60"/>
        <end position="119"/>
    </location>
</feature>
<sequence length="330" mass="36691">MRWPWLLSGLLLLIALAQQDPEPAFQTTAEIERRGKKIVVVKTGPDNPPAIIELRDLYGGVIAALDAEKKSLRVGEQVFTTDKLTRFWHEGKAVQFSDLKVGQQVRLEAAEQNDGSLKAFDVQVGAKREGPSLSRSLFADPPPFRVQITFGEDARAFGAIARVEQVREVNDYVFMTGGTARYIEEEDRLELELKPAPRAVEVQQGKSKAWGSRLDYDNESGNARVTGPIELERTGEKPLQGSAERMVYNVDDEILHLFGSIKLVQDGRTSTAESAVVREKDKVAYLFGSKEKPVRSQNKDGFVEGTRVLYNLDTSDVVVLEGVKGEFQDP</sequence>
<dbReference type="InterPro" id="IPR052037">
    <property type="entry name" value="LPS_export_LptA"/>
</dbReference>
<evidence type="ECO:0000259" key="3">
    <source>
        <dbReference type="Pfam" id="PF18914"/>
    </source>
</evidence>
<gene>
    <name evidence="4" type="ORF">MHY01S_14870</name>
</gene>
<comment type="caution">
    <text evidence="4">The sequence shown here is derived from an EMBL/GenBank/DDBJ whole genome shotgun (WGS) entry which is preliminary data.</text>
</comment>
<feature type="chain" id="PRO_5022101044" description="DUF5666 domain-containing protein" evidence="2">
    <location>
        <begin position="18"/>
        <end position="330"/>
    </location>
</feature>
<keyword evidence="1 2" id="KW-0732">Signal</keyword>